<dbReference type="PROSITE" id="PS50920">
    <property type="entry name" value="SOLCAR"/>
    <property type="match status" value="3"/>
</dbReference>
<sequence>MDTQSGYTLAAAGMEYKPVLGIGAKLEVKRPDSKDFLLQSMPNYVKQLIAGGVAGGLSKTAVAPLERVKILFQIKHGNFQSMGVRRSLMCILKTEGPRGFYKGNGASVMRIVPYAALNFAAYEQYRHWIVSGYPAAGTGPIVDLVAGSLAGATAVLCTYPLDLARTRLAYQVKGTGNALAQSAVLPAPYKGIADVCTRVIKESGIRGLYRGLCPTLYGILPHAGLKFFAYETLKGYLPGDSEPSIVGKLTCGAAAGVLSQTVTYPLDVVRRQMQVKHVSLKKNAQFKGTLDGLSRIARTQGWKQLFAGIGINYVKLIPSVAIGFAAYDSVKIWLLVPPRERRT</sequence>
<evidence type="ECO:0000256" key="4">
    <source>
        <dbReference type="ARBA" id="ARBA00022692"/>
    </source>
</evidence>
<keyword evidence="4 9" id="KW-0812">Transmembrane</keyword>
<dbReference type="EMBL" id="OZ019895">
    <property type="protein sequence ID" value="CAK9218817.1"/>
    <property type="molecule type" value="Genomic_DNA"/>
</dbReference>
<dbReference type="InterPro" id="IPR002113">
    <property type="entry name" value="ADT_euk_type"/>
</dbReference>
<dbReference type="Proteomes" id="UP001497512">
    <property type="component" value="Chromosome 3"/>
</dbReference>
<keyword evidence="7 9" id="KW-0472">Membrane</keyword>
<accession>A0ABP0UDU8</accession>
<evidence type="ECO:0000256" key="5">
    <source>
        <dbReference type="ARBA" id="ARBA00022737"/>
    </source>
</evidence>
<keyword evidence="12" id="KW-1185">Reference proteome</keyword>
<name>A0ABP0UDU8_9BRYO</name>
<keyword evidence="3 10" id="KW-0813">Transport</keyword>
<evidence type="ECO:0000313" key="11">
    <source>
        <dbReference type="EMBL" id="CAK9218817.1"/>
    </source>
</evidence>
<proteinExistence type="inferred from homology"/>
<gene>
    <name evidence="11" type="ORF">CSSPTR1EN2_LOCUS14174</name>
</gene>
<reference evidence="11" key="1">
    <citation type="submission" date="2024-02" db="EMBL/GenBank/DDBJ databases">
        <authorList>
            <consortium name="ELIXIR-Norway"/>
            <consortium name="Elixir Norway"/>
        </authorList>
    </citation>
    <scope>NUCLEOTIDE SEQUENCE</scope>
</reference>
<dbReference type="SUPFAM" id="SSF103506">
    <property type="entry name" value="Mitochondrial carrier"/>
    <property type="match status" value="1"/>
</dbReference>
<feature type="repeat" description="Solcar" evidence="9">
    <location>
        <begin position="138"/>
        <end position="236"/>
    </location>
</feature>
<dbReference type="PRINTS" id="PR00927">
    <property type="entry name" value="ADPTRNSLCASE"/>
</dbReference>
<dbReference type="PRINTS" id="PR00926">
    <property type="entry name" value="MITOCARRIER"/>
</dbReference>
<feature type="repeat" description="Solcar" evidence="9">
    <location>
        <begin position="42"/>
        <end position="128"/>
    </location>
</feature>
<evidence type="ECO:0000256" key="8">
    <source>
        <dbReference type="ARBA" id="ARBA00024143"/>
    </source>
</evidence>
<dbReference type="Pfam" id="PF00153">
    <property type="entry name" value="Mito_carr"/>
    <property type="match status" value="3"/>
</dbReference>
<dbReference type="Gene3D" id="1.50.40.10">
    <property type="entry name" value="Mitochondrial carrier domain"/>
    <property type="match status" value="1"/>
</dbReference>
<dbReference type="PANTHER" id="PTHR24089">
    <property type="entry name" value="SOLUTE CARRIER FAMILY 25"/>
    <property type="match status" value="1"/>
</dbReference>
<evidence type="ECO:0000256" key="9">
    <source>
        <dbReference type="PROSITE-ProRule" id="PRU00282"/>
    </source>
</evidence>
<organism evidence="11 12">
    <name type="scientific">Sphagnum troendelagicum</name>
    <dbReference type="NCBI Taxonomy" id="128251"/>
    <lineage>
        <taxon>Eukaryota</taxon>
        <taxon>Viridiplantae</taxon>
        <taxon>Streptophyta</taxon>
        <taxon>Embryophyta</taxon>
        <taxon>Bryophyta</taxon>
        <taxon>Sphagnophytina</taxon>
        <taxon>Sphagnopsida</taxon>
        <taxon>Sphagnales</taxon>
        <taxon>Sphagnaceae</taxon>
        <taxon>Sphagnum</taxon>
    </lineage>
</organism>
<comment type="catalytic activity">
    <reaction evidence="8">
        <text>ADP(in) + ATP(out) = ADP(out) + ATP(in)</text>
        <dbReference type="Rhea" id="RHEA:34999"/>
        <dbReference type="ChEBI" id="CHEBI:30616"/>
        <dbReference type="ChEBI" id="CHEBI:456216"/>
    </reaction>
    <physiologicalReaction direction="left-to-right" evidence="8">
        <dbReference type="Rhea" id="RHEA:35000"/>
    </physiologicalReaction>
</comment>
<evidence type="ECO:0000256" key="3">
    <source>
        <dbReference type="ARBA" id="ARBA00022448"/>
    </source>
</evidence>
<dbReference type="InterPro" id="IPR018108">
    <property type="entry name" value="MCP_transmembrane"/>
</dbReference>
<evidence type="ECO:0000256" key="10">
    <source>
        <dbReference type="RuleBase" id="RU000488"/>
    </source>
</evidence>
<protein>
    <recommendedName>
        <fullName evidence="13">Mitochondrial carrier protein</fullName>
    </recommendedName>
</protein>
<evidence type="ECO:0008006" key="13">
    <source>
        <dbReference type="Google" id="ProtNLM"/>
    </source>
</evidence>
<feature type="repeat" description="Solcar" evidence="9">
    <location>
        <begin position="243"/>
        <end position="333"/>
    </location>
</feature>
<evidence type="ECO:0000256" key="1">
    <source>
        <dbReference type="ARBA" id="ARBA00004141"/>
    </source>
</evidence>
<evidence type="ECO:0000256" key="7">
    <source>
        <dbReference type="ARBA" id="ARBA00023136"/>
    </source>
</evidence>
<dbReference type="InterPro" id="IPR023395">
    <property type="entry name" value="MCP_dom_sf"/>
</dbReference>
<evidence type="ECO:0000256" key="2">
    <source>
        <dbReference type="ARBA" id="ARBA00006375"/>
    </source>
</evidence>
<comment type="subcellular location">
    <subcellularLocation>
        <location evidence="1">Membrane</location>
        <topology evidence="1">Multi-pass membrane protein</topology>
    </subcellularLocation>
</comment>
<keyword evidence="5" id="KW-0677">Repeat</keyword>
<keyword evidence="6" id="KW-1133">Transmembrane helix</keyword>
<dbReference type="InterPro" id="IPR002067">
    <property type="entry name" value="MCP"/>
</dbReference>
<evidence type="ECO:0000256" key="6">
    <source>
        <dbReference type="ARBA" id="ARBA00022989"/>
    </source>
</evidence>
<comment type="similarity">
    <text evidence="2 10">Belongs to the mitochondrial carrier (TC 2.A.29) family.</text>
</comment>
<evidence type="ECO:0000313" key="12">
    <source>
        <dbReference type="Proteomes" id="UP001497512"/>
    </source>
</evidence>